<dbReference type="OrthoDB" id="10427622at2759"/>
<comment type="caution">
    <text evidence="1">The sequence shown here is derived from an EMBL/GenBank/DDBJ whole genome shotgun (WGS) entry which is preliminary data.</text>
</comment>
<reference evidence="1" key="1">
    <citation type="submission" date="2013-08" db="EMBL/GenBank/DDBJ databases">
        <title>Gene expansion shapes genome architecture in the human pathogen Lichtheimia corymbifera: an evolutionary genomics analysis in the ancient terrestrial Mucorales (Mucoromycotina).</title>
        <authorList>
            <person name="Schwartze V.U."/>
            <person name="Winter S."/>
            <person name="Shelest E."/>
            <person name="Marcet-Houben M."/>
            <person name="Horn F."/>
            <person name="Wehner S."/>
            <person name="Hoffmann K."/>
            <person name="Riege K."/>
            <person name="Sammeth M."/>
            <person name="Nowrousian M."/>
            <person name="Valiante V."/>
            <person name="Linde J."/>
            <person name="Jacobsen I.D."/>
            <person name="Marz M."/>
            <person name="Brakhage A.A."/>
            <person name="Gabaldon T."/>
            <person name="Bocker S."/>
            <person name="Voigt K."/>
        </authorList>
    </citation>
    <scope>NUCLEOTIDE SEQUENCE [LARGE SCALE GENOMIC DNA]</scope>
    <source>
        <strain evidence="1">FSU 9682</strain>
    </source>
</reference>
<organism evidence="1 2">
    <name type="scientific">Lichtheimia corymbifera JMRC:FSU:9682</name>
    <dbReference type="NCBI Taxonomy" id="1263082"/>
    <lineage>
        <taxon>Eukaryota</taxon>
        <taxon>Fungi</taxon>
        <taxon>Fungi incertae sedis</taxon>
        <taxon>Mucoromycota</taxon>
        <taxon>Mucoromycotina</taxon>
        <taxon>Mucoromycetes</taxon>
        <taxon>Mucorales</taxon>
        <taxon>Lichtheimiaceae</taxon>
        <taxon>Lichtheimia</taxon>
    </lineage>
</organism>
<dbReference type="AlphaFoldDB" id="A0A068S3M7"/>
<dbReference type="Proteomes" id="UP000027586">
    <property type="component" value="Unassembled WGS sequence"/>
</dbReference>
<proteinExistence type="predicted"/>
<keyword evidence="2" id="KW-1185">Reference proteome</keyword>
<protein>
    <submittedName>
        <fullName evidence="1">Uncharacterized protein</fullName>
    </submittedName>
</protein>
<sequence>MDAIKCSDEISWNVALVTWRVFRRNHHVDTVEDDDGLDGLYLVERCFTAMDVIGTLKSMHAAAILQSWMKDIYDGSNQEYNGTVIPVD</sequence>
<evidence type="ECO:0000313" key="2">
    <source>
        <dbReference type="Proteomes" id="UP000027586"/>
    </source>
</evidence>
<evidence type="ECO:0000313" key="1">
    <source>
        <dbReference type="EMBL" id="CDH56457.1"/>
    </source>
</evidence>
<name>A0A068S3M7_9FUNG</name>
<gene>
    <name evidence="1" type="ORF">LCOR_07503.1</name>
</gene>
<dbReference type="EMBL" id="CBTN010000037">
    <property type="protein sequence ID" value="CDH56457.1"/>
    <property type="molecule type" value="Genomic_DNA"/>
</dbReference>
<accession>A0A068S3M7</accession>
<dbReference type="VEuPathDB" id="FungiDB:LCOR_07503.1"/>